<accession>A0A395ID39</accession>
<protein>
    <submittedName>
        <fullName evidence="2">Uncharacterized protein</fullName>
    </submittedName>
</protein>
<comment type="caution">
    <text evidence="2">The sequence shown here is derived from an EMBL/GenBank/DDBJ whole genome shotgun (WGS) entry which is preliminary data.</text>
</comment>
<proteinExistence type="predicted"/>
<dbReference type="OrthoDB" id="5425130at2759"/>
<feature type="compositionally biased region" description="Polar residues" evidence="1">
    <location>
        <begin position="38"/>
        <end position="56"/>
    </location>
</feature>
<dbReference type="AlphaFoldDB" id="A0A395ID39"/>
<dbReference type="Proteomes" id="UP000249056">
    <property type="component" value="Unassembled WGS sequence"/>
</dbReference>
<dbReference type="EMBL" id="QKRW01000099">
    <property type="protein sequence ID" value="RAL58116.1"/>
    <property type="molecule type" value="Genomic_DNA"/>
</dbReference>
<reference evidence="2 3" key="1">
    <citation type="submission" date="2018-06" db="EMBL/GenBank/DDBJ databases">
        <title>Genome Sequence of the Brown Rot Fungal Pathogen Monilinia fructigena.</title>
        <authorList>
            <person name="Landi L."/>
            <person name="De Miccolis Angelini R.M."/>
            <person name="Pollastro S."/>
            <person name="Abate D."/>
            <person name="Faretra F."/>
            <person name="Romanazzi G."/>
        </authorList>
    </citation>
    <scope>NUCLEOTIDE SEQUENCE [LARGE SCALE GENOMIC DNA]</scope>
    <source>
        <strain evidence="2 3">Mfrg269</strain>
    </source>
</reference>
<evidence type="ECO:0000313" key="3">
    <source>
        <dbReference type="Proteomes" id="UP000249056"/>
    </source>
</evidence>
<evidence type="ECO:0000256" key="1">
    <source>
        <dbReference type="SAM" id="MobiDB-lite"/>
    </source>
</evidence>
<evidence type="ECO:0000313" key="2">
    <source>
        <dbReference type="EMBL" id="RAL58116.1"/>
    </source>
</evidence>
<feature type="compositionally biased region" description="Basic and acidic residues" evidence="1">
    <location>
        <begin position="103"/>
        <end position="131"/>
    </location>
</feature>
<name>A0A395ID39_9HELO</name>
<feature type="compositionally biased region" description="Basic and acidic residues" evidence="1">
    <location>
        <begin position="23"/>
        <end position="32"/>
    </location>
</feature>
<organism evidence="2 3">
    <name type="scientific">Monilinia fructigena</name>
    <dbReference type="NCBI Taxonomy" id="38457"/>
    <lineage>
        <taxon>Eukaryota</taxon>
        <taxon>Fungi</taxon>
        <taxon>Dikarya</taxon>
        <taxon>Ascomycota</taxon>
        <taxon>Pezizomycotina</taxon>
        <taxon>Leotiomycetes</taxon>
        <taxon>Helotiales</taxon>
        <taxon>Sclerotiniaceae</taxon>
        <taxon>Monilinia</taxon>
    </lineage>
</organism>
<sequence length="364" mass="40820">MVTLQKIHSVMLDPSFRKTPPILEKDAQREISPKTPEQKFSYNGSTANSPSKNVNPTHDRSFPRLPSQPRQSRGLPDRERGPIPAREAPQAPVVPPMGAKISKLKEISKRKATDQTDESIRHSDRHTDQSRHARQVNTSNSSHDRLPTPEHLISGENKSQPPSPQVFSPTTPRDLSTAHQVFIRSDDGHTHGISVPMAGGLSPFAELPLVPNLLNSNHSRDPSETLTITSLPNVVRSPQPQKPHSTKKPSLHLSPHPRSNQHPFHRRLLHRQHRLLQQILILVKLPELLLLVQHLYLTPIFPYLHLHFLLLERFSPLLPLHPNTLIVIRVTDLCDDHGTTYVPYSAKLAPRQTSNSNGNAHGAV</sequence>
<keyword evidence="3" id="KW-1185">Reference proteome</keyword>
<feature type="region of interest" description="Disordered" evidence="1">
    <location>
        <begin position="1"/>
        <end position="174"/>
    </location>
</feature>
<feature type="compositionally biased region" description="Polar residues" evidence="1">
    <location>
        <begin position="156"/>
        <end position="174"/>
    </location>
</feature>
<feature type="region of interest" description="Disordered" evidence="1">
    <location>
        <begin position="215"/>
        <end position="262"/>
    </location>
</feature>
<gene>
    <name evidence="2" type="ORF">DID88_002391</name>
</gene>
<feature type="compositionally biased region" description="Polar residues" evidence="1">
    <location>
        <begin position="224"/>
        <end position="243"/>
    </location>
</feature>